<dbReference type="AlphaFoldDB" id="A0A2R6XR83"/>
<accession>A0A2R6XR83</accession>
<feature type="transmembrane region" description="Helical" evidence="6">
    <location>
        <begin position="159"/>
        <end position="182"/>
    </location>
</feature>
<dbReference type="EMBL" id="KZ772677">
    <property type="protein sequence ID" value="PTQ48625.1"/>
    <property type="molecule type" value="Genomic_DNA"/>
</dbReference>
<comment type="subcellular location">
    <subcellularLocation>
        <location evidence="1">Membrane</location>
        <topology evidence="1">Multi-pass membrane protein</topology>
    </subcellularLocation>
</comment>
<dbReference type="InterPro" id="IPR018781">
    <property type="entry name" value="TPRA1/CAND2/CAND8"/>
</dbReference>
<evidence type="ECO:0000256" key="2">
    <source>
        <dbReference type="ARBA" id="ARBA00010125"/>
    </source>
</evidence>
<sequence length="276" mass="31706">MGKCLGLVSLESVWADIILLLPALLFLIFLISRVQSSVRKLVHSKSHIMGTYYSFLWIIAILNLCWCVLQIRQAKPHQQATAWNVMSLVTRFGMVLLEVSVVVFLSQGYLISGWDALLRTLLFSGVFAALDAIVKAVYIFGLGIPLLVNEDDGGDWRKWGFWLVHTLLFIGVYLLILILPYTKWRDHLPARPSFYRYVFILFVLNSITALGSFLLGLGADFGHCIYAFTSFAYYAFYPPLLYMTFLADFFREEDLQMEDVYYSEMKDAGYFDADWE</sequence>
<dbReference type="PANTHER" id="PTHR15876">
    <property type="entry name" value="TRANSMEMBRANE PROTEIN ADIPOCYTE-ASSOCIATED 1"/>
    <property type="match status" value="1"/>
</dbReference>
<feature type="transmembrane region" description="Helical" evidence="6">
    <location>
        <begin position="52"/>
        <end position="71"/>
    </location>
</feature>
<gene>
    <name evidence="7" type="ORF">MARPO_0005s0244</name>
</gene>
<dbReference type="Pfam" id="PF10160">
    <property type="entry name" value="Tmemb_40"/>
    <property type="match status" value="1"/>
</dbReference>
<evidence type="ECO:0000256" key="5">
    <source>
        <dbReference type="ARBA" id="ARBA00023136"/>
    </source>
</evidence>
<evidence type="ECO:0000256" key="6">
    <source>
        <dbReference type="SAM" id="Phobius"/>
    </source>
</evidence>
<keyword evidence="4 6" id="KW-1133">Transmembrane helix</keyword>
<dbReference type="OrthoDB" id="10027388at2759"/>
<evidence type="ECO:0000256" key="1">
    <source>
        <dbReference type="ARBA" id="ARBA00004141"/>
    </source>
</evidence>
<evidence type="ECO:0000313" key="7">
    <source>
        <dbReference type="EMBL" id="PTQ48625.1"/>
    </source>
</evidence>
<feature type="transmembrane region" description="Helical" evidence="6">
    <location>
        <begin position="12"/>
        <end position="31"/>
    </location>
</feature>
<feature type="transmembrane region" description="Helical" evidence="6">
    <location>
        <begin position="122"/>
        <end position="147"/>
    </location>
</feature>
<evidence type="ECO:0008006" key="9">
    <source>
        <dbReference type="Google" id="ProtNLM"/>
    </source>
</evidence>
<comment type="similarity">
    <text evidence="2">Belongs to the UPF0359 family.</text>
</comment>
<evidence type="ECO:0000313" key="8">
    <source>
        <dbReference type="Proteomes" id="UP000244005"/>
    </source>
</evidence>
<evidence type="ECO:0000256" key="3">
    <source>
        <dbReference type="ARBA" id="ARBA00022692"/>
    </source>
</evidence>
<dbReference type="Gramene" id="Mp1g03640.1">
    <property type="protein sequence ID" value="Mp1g03640.1.cds"/>
    <property type="gene ID" value="Mp1g03640"/>
</dbReference>
<keyword evidence="8" id="KW-1185">Reference proteome</keyword>
<dbReference type="GO" id="GO:0007186">
    <property type="term" value="P:G protein-coupled receptor signaling pathway"/>
    <property type="evidence" value="ECO:0000318"/>
    <property type="project" value="GO_Central"/>
</dbReference>
<evidence type="ECO:0000256" key="4">
    <source>
        <dbReference type="ARBA" id="ARBA00022989"/>
    </source>
</evidence>
<keyword evidence="3 6" id="KW-0812">Transmembrane</keyword>
<feature type="transmembrane region" description="Helical" evidence="6">
    <location>
        <begin position="194"/>
        <end position="219"/>
    </location>
</feature>
<feature type="transmembrane region" description="Helical" evidence="6">
    <location>
        <begin position="91"/>
        <end position="110"/>
    </location>
</feature>
<protein>
    <recommendedName>
        <fullName evidence="9">Transmembrane protein adipocyte-associated 1</fullName>
    </recommendedName>
</protein>
<dbReference type="Proteomes" id="UP000244005">
    <property type="component" value="Unassembled WGS sequence"/>
</dbReference>
<name>A0A2R6XR83_MARPO</name>
<feature type="transmembrane region" description="Helical" evidence="6">
    <location>
        <begin position="225"/>
        <end position="247"/>
    </location>
</feature>
<dbReference type="GO" id="GO:0005886">
    <property type="term" value="C:plasma membrane"/>
    <property type="evidence" value="ECO:0000318"/>
    <property type="project" value="GO_Central"/>
</dbReference>
<dbReference type="PANTHER" id="PTHR15876:SF8">
    <property type="entry name" value="TRANSMEMBRANE PROTEIN ADIPOCYTE-ASSOCIATED 1"/>
    <property type="match status" value="1"/>
</dbReference>
<dbReference type="GO" id="GO:0004930">
    <property type="term" value="F:G protein-coupled receptor activity"/>
    <property type="evidence" value="ECO:0000318"/>
    <property type="project" value="GO_Central"/>
</dbReference>
<reference evidence="8" key="1">
    <citation type="journal article" date="2017" name="Cell">
        <title>Insights into land plant evolution garnered from the Marchantia polymorpha genome.</title>
        <authorList>
            <person name="Bowman J.L."/>
            <person name="Kohchi T."/>
            <person name="Yamato K.T."/>
            <person name="Jenkins J."/>
            <person name="Shu S."/>
            <person name="Ishizaki K."/>
            <person name="Yamaoka S."/>
            <person name="Nishihama R."/>
            <person name="Nakamura Y."/>
            <person name="Berger F."/>
            <person name="Adam C."/>
            <person name="Aki S.S."/>
            <person name="Althoff F."/>
            <person name="Araki T."/>
            <person name="Arteaga-Vazquez M.A."/>
            <person name="Balasubrmanian S."/>
            <person name="Barry K."/>
            <person name="Bauer D."/>
            <person name="Boehm C.R."/>
            <person name="Briginshaw L."/>
            <person name="Caballero-Perez J."/>
            <person name="Catarino B."/>
            <person name="Chen F."/>
            <person name="Chiyoda S."/>
            <person name="Chovatia M."/>
            <person name="Davies K.M."/>
            <person name="Delmans M."/>
            <person name="Demura T."/>
            <person name="Dierschke T."/>
            <person name="Dolan L."/>
            <person name="Dorantes-Acosta A.E."/>
            <person name="Eklund D.M."/>
            <person name="Florent S.N."/>
            <person name="Flores-Sandoval E."/>
            <person name="Fujiyama A."/>
            <person name="Fukuzawa H."/>
            <person name="Galik B."/>
            <person name="Grimanelli D."/>
            <person name="Grimwood J."/>
            <person name="Grossniklaus U."/>
            <person name="Hamada T."/>
            <person name="Haseloff J."/>
            <person name="Hetherington A.J."/>
            <person name="Higo A."/>
            <person name="Hirakawa Y."/>
            <person name="Hundley H.N."/>
            <person name="Ikeda Y."/>
            <person name="Inoue K."/>
            <person name="Inoue S.I."/>
            <person name="Ishida S."/>
            <person name="Jia Q."/>
            <person name="Kakita M."/>
            <person name="Kanazawa T."/>
            <person name="Kawai Y."/>
            <person name="Kawashima T."/>
            <person name="Kennedy M."/>
            <person name="Kinose K."/>
            <person name="Kinoshita T."/>
            <person name="Kohara Y."/>
            <person name="Koide E."/>
            <person name="Komatsu K."/>
            <person name="Kopischke S."/>
            <person name="Kubo M."/>
            <person name="Kyozuka J."/>
            <person name="Lagercrantz U."/>
            <person name="Lin S.S."/>
            <person name="Lindquist E."/>
            <person name="Lipzen A.M."/>
            <person name="Lu C.W."/>
            <person name="De Luna E."/>
            <person name="Martienssen R.A."/>
            <person name="Minamino N."/>
            <person name="Mizutani M."/>
            <person name="Mizutani M."/>
            <person name="Mochizuki N."/>
            <person name="Monte I."/>
            <person name="Mosher R."/>
            <person name="Nagasaki H."/>
            <person name="Nakagami H."/>
            <person name="Naramoto S."/>
            <person name="Nishitani K."/>
            <person name="Ohtani M."/>
            <person name="Okamoto T."/>
            <person name="Okumura M."/>
            <person name="Phillips J."/>
            <person name="Pollak B."/>
            <person name="Reinders A."/>
            <person name="Rovekamp M."/>
            <person name="Sano R."/>
            <person name="Sawa S."/>
            <person name="Schmid M.W."/>
            <person name="Shirakawa M."/>
            <person name="Solano R."/>
            <person name="Spunde A."/>
            <person name="Suetsugu N."/>
            <person name="Sugano S."/>
            <person name="Sugiyama A."/>
            <person name="Sun R."/>
            <person name="Suzuki Y."/>
            <person name="Takenaka M."/>
            <person name="Takezawa D."/>
            <person name="Tomogane H."/>
            <person name="Tsuzuki M."/>
            <person name="Ueda T."/>
            <person name="Umeda M."/>
            <person name="Ward J.M."/>
            <person name="Watanabe Y."/>
            <person name="Yazaki K."/>
            <person name="Yokoyama R."/>
            <person name="Yoshitake Y."/>
            <person name="Yotsui I."/>
            <person name="Zachgo S."/>
            <person name="Schmutz J."/>
        </authorList>
    </citation>
    <scope>NUCLEOTIDE SEQUENCE [LARGE SCALE GENOMIC DNA]</scope>
    <source>
        <strain evidence="8">Tak-1</strain>
    </source>
</reference>
<proteinExistence type="inferred from homology"/>
<dbReference type="OMA" id="DRWKSIN"/>
<keyword evidence="5 6" id="KW-0472">Membrane</keyword>
<organism evidence="7 8">
    <name type="scientific">Marchantia polymorpha</name>
    <name type="common">Common liverwort</name>
    <name type="synonym">Marchantia aquatica</name>
    <dbReference type="NCBI Taxonomy" id="3197"/>
    <lineage>
        <taxon>Eukaryota</taxon>
        <taxon>Viridiplantae</taxon>
        <taxon>Streptophyta</taxon>
        <taxon>Embryophyta</taxon>
        <taxon>Marchantiophyta</taxon>
        <taxon>Marchantiopsida</taxon>
        <taxon>Marchantiidae</taxon>
        <taxon>Marchantiales</taxon>
        <taxon>Marchantiaceae</taxon>
        <taxon>Marchantia</taxon>
    </lineage>
</organism>